<dbReference type="Proteomes" id="UP000317422">
    <property type="component" value="Unassembled WGS sequence"/>
</dbReference>
<dbReference type="InterPro" id="IPR013494">
    <property type="entry name" value="CHP02678"/>
</dbReference>
<reference evidence="1 2" key="1">
    <citation type="submission" date="2019-06" db="EMBL/GenBank/DDBJ databases">
        <title>Sequencing the genomes of 1000 actinobacteria strains.</title>
        <authorList>
            <person name="Klenk H.-P."/>
        </authorList>
    </citation>
    <scope>NUCLEOTIDE SEQUENCE [LARGE SCALE GENOMIC DNA]</scope>
    <source>
        <strain evidence="1 2">DSM 45015</strain>
    </source>
</reference>
<sequence length="402" mass="42544">MASSTDNALTGERQTAARCLLARPLIAARRAPEEFALIRSHSDWLIQRFHRTLGYELTVAEDHARLAKAGLVRPVSQPPRRASGVPFTPRTYTCLALCLAVLVEAPPRITVAQLAAQVRAAASEAGVDLDPDTRRGERGALVAALRHLAWWGAVTVDGSALSAYVTDGTAQAELGVHAAIARDAMAHPPTSTSEPAVFLGAMADDDPVDDAAGETELRRMLAETAVVYRADLSDRQRARLARHQWRAVSELGELLGCDAEIRAEGVALVLPGETGGESAAVFPNADPTGHAALVLLERLVARLAPERGPTDALPVPPEVMEQELAAVTDPEGGEQRGWARTAAQHVPDPGETTNQVLDLLHTCGLAARTGDAAAGPHEGWCLRPAAARYGGRPPSPGTEEPE</sequence>
<proteinExistence type="predicted"/>
<protein>
    <submittedName>
        <fullName evidence="1">Uncharacterized protein (TIGR02678 family)</fullName>
    </submittedName>
</protein>
<gene>
    <name evidence="1" type="ORF">FHX37_3071</name>
</gene>
<dbReference type="Pfam" id="PF09661">
    <property type="entry name" value="DUF2398"/>
    <property type="match status" value="1"/>
</dbReference>
<keyword evidence="2" id="KW-1185">Reference proteome</keyword>
<evidence type="ECO:0000313" key="1">
    <source>
        <dbReference type="EMBL" id="TQN33073.1"/>
    </source>
</evidence>
<evidence type="ECO:0000313" key="2">
    <source>
        <dbReference type="Proteomes" id="UP000317422"/>
    </source>
</evidence>
<comment type="caution">
    <text evidence="1">The sequence shown here is derived from an EMBL/GenBank/DDBJ whole genome shotgun (WGS) entry which is preliminary data.</text>
</comment>
<name>A0A543NMM4_9ACTN</name>
<organism evidence="1 2">
    <name type="scientific">Haloactinospora alba</name>
    <dbReference type="NCBI Taxonomy" id="405555"/>
    <lineage>
        <taxon>Bacteria</taxon>
        <taxon>Bacillati</taxon>
        <taxon>Actinomycetota</taxon>
        <taxon>Actinomycetes</taxon>
        <taxon>Streptosporangiales</taxon>
        <taxon>Nocardiopsidaceae</taxon>
        <taxon>Haloactinospora</taxon>
    </lineage>
</organism>
<accession>A0A543NMM4</accession>
<dbReference type="AlphaFoldDB" id="A0A543NMM4"/>
<dbReference type="RefSeq" id="WP_170181594.1">
    <property type="nucleotide sequence ID" value="NZ_VFQC01000001.1"/>
</dbReference>
<dbReference type="EMBL" id="VFQC01000001">
    <property type="protein sequence ID" value="TQN33073.1"/>
    <property type="molecule type" value="Genomic_DNA"/>
</dbReference>